<evidence type="ECO:0000313" key="16">
    <source>
        <dbReference type="EMBL" id="TCD82766.1"/>
    </source>
</evidence>
<dbReference type="PROSITE" id="PS51415">
    <property type="entry name" value="XYLOSE_ISOMERASE"/>
    <property type="match status" value="1"/>
</dbReference>
<evidence type="ECO:0000313" key="25">
    <source>
        <dbReference type="EMBL" id="TPH34413.1"/>
    </source>
</evidence>
<feature type="binding site" evidence="12">
    <location>
        <position position="268"/>
    </location>
    <ligand>
        <name>Mg(2+)</name>
        <dbReference type="ChEBI" id="CHEBI:18420"/>
        <label>2</label>
    </ligand>
</feature>
<dbReference type="OMA" id="IAYWHTF"/>
<evidence type="ECO:0000313" key="29">
    <source>
        <dbReference type="Proteomes" id="UP000291881"/>
    </source>
</evidence>
<dbReference type="PANTHER" id="PTHR48408">
    <property type="match status" value="1"/>
</dbReference>
<dbReference type="EMBL" id="SZNG01000024">
    <property type="protein sequence ID" value="TPH34413.1"/>
    <property type="molecule type" value="Genomic_DNA"/>
</dbReference>
<dbReference type="NCBIfam" id="NF003998">
    <property type="entry name" value="PRK05474.1"/>
    <property type="match status" value="1"/>
</dbReference>
<dbReference type="Pfam" id="PF01261">
    <property type="entry name" value="AP_endonuc_2"/>
    <property type="match status" value="1"/>
</dbReference>
<evidence type="ECO:0000256" key="1">
    <source>
        <dbReference type="ARBA" id="ARBA00004496"/>
    </source>
</evidence>
<dbReference type="EMBL" id="SHQV01000021">
    <property type="protein sequence ID" value="TCE42996.1"/>
    <property type="molecule type" value="Genomic_DNA"/>
</dbReference>
<dbReference type="HAMAP" id="MF_00455">
    <property type="entry name" value="Xylose_isom_A"/>
    <property type="match status" value="1"/>
</dbReference>
<gene>
    <name evidence="12 25" type="primary">xylA</name>
    <name evidence="25" type="ORF">FCO76_10485</name>
    <name evidence="26" type="ORF">G8B11_01935</name>
    <name evidence="16" type="ORF">MCC10008_1656</name>
    <name evidence="17" type="ORF">MCC10009_1632</name>
    <name evidence="18" type="ORF">MCC10043_1759</name>
    <name evidence="19" type="ORF">MCC10044_1658</name>
    <name evidence="20" type="ORF">MCC10096_1819</name>
    <name evidence="21" type="ORF">MCC10100_1794</name>
    <name evidence="22" type="ORF">MCC10116_1861</name>
    <name evidence="23" type="ORF">MCC10118_1575</name>
    <name evidence="24" type="ORF">MCC10126_1730</name>
    <name evidence="27" type="ORF">PWA56_08575</name>
</gene>
<evidence type="ECO:0000256" key="10">
    <source>
        <dbReference type="ARBA" id="ARBA00023277"/>
    </source>
</evidence>
<dbReference type="InterPro" id="IPR036237">
    <property type="entry name" value="Xyl_isomerase-like_sf"/>
</dbReference>
<evidence type="ECO:0000313" key="31">
    <source>
        <dbReference type="Proteomes" id="UP000292260"/>
    </source>
</evidence>
<dbReference type="EMBL" id="SHSP01000019">
    <property type="protein sequence ID" value="TCF30227.1"/>
    <property type="molecule type" value="Genomic_DNA"/>
</dbReference>
<dbReference type="Gene3D" id="3.20.20.150">
    <property type="entry name" value="Divalent-metal-dependent TIM barrel enzymes"/>
    <property type="match status" value="1"/>
</dbReference>
<evidence type="ECO:0000313" key="32">
    <source>
        <dbReference type="Proteomes" id="UP000292787"/>
    </source>
</evidence>
<feature type="binding site" evidence="12">
    <location>
        <position position="340"/>
    </location>
    <ligand>
        <name>Mg(2+)</name>
        <dbReference type="ChEBI" id="CHEBI:18420"/>
        <label>1</label>
    </ligand>
</feature>
<sequence length="449" mass="50854">MGLWDVDKIEYVGRAKGPKEDFAFHYYDADKVVAGKKMKDWLRFGVAWWHTFNQELVDPFGTGTAHRPYYKYTDPMDQALAKVDYAFELFQKLGVEYFCFHDRDIAPEGDTLRETNANLDKVVDKIDENMKSTGVKLLWNTSSLFTNPRFVSGAATSPFADIYAYAGGQLKKSLEIGKRLGAENYVFWGGREGYENLWNTEMKRETDHIAKFFHMCADYAKEIGFEAQFLIEPKPKEPTLHQYDFDAATAIEFLRNHDLTDVFKLNLEGNHANLAGHTYQHEIRVARESGFLGSLDANQGDKLIGWDMDEFPTDLYETVAVMWEVLQAGSIGPHGGLNFDAKPRRTSFYEEDLFRSHIAGMDAYAAGLLVADKMNQDGFIQNLQAERYSSYDSGIGKDIDEGNVTLADLEAYSLDKPQSELIAATKSDHLESVKATINNYIIDALAEVE</sequence>
<comment type="subcellular location">
    <subcellularLocation>
        <location evidence="1 12 14">Cytoplasm</location>
    </subcellularLocation>
</comment>
<evidence type="ECO:0000313" key="23">
    <source>
        <dbReference type="EMBL" id="TCF68506.1"/>
    </source>
</evidence>
<dbReference type="GO" id="GO:0009045">
    <property type="term" value="F:xylose isomerase activity"/>
    <property type="evidence" value="ECO:0007669"/>
    <property type="project" value="UniProtKB-UniRule"/>
</dbReference>
<keyword evidence="7 12" id="KW-0859">Xylose metabolism</keyword>
<comment type="cofactor">
    <cofactor evidence="12">
        <name>Mg(2+)</name>
        <dbReference type="ChEBI" id="CHEBI:18420"/>
    </cofactor>
    <text evidence="12">Binds 2 magnesium ions per subunit.</text>
</comment>
<evidence type="ECO:0000313" key="34">
    <source>
        <dbReference type="Proteomes" id="UP000293137"/>
    </source>
</evidence>
<keyword evidence="9 12" id="KW-0413">Isomerase</keyword>
<evidence type="ECO:0000256" key="12">
    <source>
        <dbReference type="HAMAP-Rule" id="MF_00455"/>
    </source>
</evidence>
<evidence type="ECO:0000259" key="15">
    <source>
        <dbReference type="Pfam" id="PF01261"/>
    </source>
</evidence>
<evidence type="ECO:0000313" key="20">
    <source>
        <dbReference type="EMBL" id="TCF30227.1"/>
    </source>
</evidence>
<dbReference type="Proteomes" id="UP000292932">
    <property type="component" value="Unassembled WGS sequence"/>
</dbReference>
<evidence type="ECO:0000313" key="33">
    <source>
        <dbReference type="Proteomes" id="UP000292932"/>
    </source>
</evidence>
<evidence type="ECO:0000313" key="28">
    <source>
        <dbReference type="Proteomes" id="UP000291501"/>
    </source>
</evidence>
<evidence type="ECO:0000313" key="27">
    <source>
        <dbReference type="EMBL" id="WDY39938.1"/>
    </source>
</evidence>
<feature type="binding site" evidence="12">
    <location>
        <position position="307"/>
    </location>
    <ligand>
        <name>Mg(2+)</name>
        <dbReference type="ChEBI" id="CHEBI:18420"/>
        <label>2</label>
    </ligand>
</feature>
<evidence type="ECO:0000256" key="13">
    <source>
        <dbReference type="RuleBase" id="RU000609"/>
    </source>
</evidence>
<dbReference type="AlphaFoldDB" id="A0A087AUR8"/>
<accession>A0A087AUR8</accession>
<dbReference type="GO" id="GO:0042732">
    <property type="term" value="P:D-xylose metabolic process"/>
    <property type="evidence" value="ECO:0007669"/>
    <property type="project" value="UniProtKB-UniRule"/>
</dbReference>
<dbReference type="GO" id="GO:0005737">
    <property type="term" value="C:cytoplasm"/>
    <property type="evidence" value="ECO:0007669"/>
    <property type="project" value="UniProtKB-SubCell"/>
</dbReference>
<dbReference type="EMBL" id="SHTN01000033">
    <property type="protein sequence ID" value="TCF80696.1"/>
    <property type="molecule type" value="Genomic_DNA"/>
</dbReference>
<organism evidence="25 37">
    <name type="scientific">Bifidobacterium longum subsp. longum</name>
    <dbReference type="NCBI Taxonomy" id="1679"/>
    <lineage>
        <taxon>Bacteria</taxon>
        <taxon>Bacillati</taxon>
        <taxon>Actinomycetota</taxon>
        <taxon>Actinomycetes</taxon>
        <taxon>Bifidobacteriales</taxon>
        <taxon>Bifidobacteriaceae</taxon>
        <taxon>Bifidobacterium</taxon>
    </lineage>
</organism>
<feature type="binding site" evidence="12">
    <location>
        <position position="232"/>
    </location>
    <ligand>
        <name>Mg(2+)</name>
        <dbReference type="ChEBI" id="CHEBI:18420"/>
        <label>1</label>
    </ligand>
</feature>
<dbReference type="GO" id="GO:0000287">
    <property type="term" value="F:magnesium ion binding"/>
    <property type="evidence" value="ECO:0007669"/>
    <property type="project" value="UniProtKB-UniRule"/>
</dbReference>
<evidence type="ECO:0000313" key="37">
    <source>
        <dbReference type="Proteomes" id="UP000315512"/>
    </source>
</evidence>
<evidence type="ECO:0000256" key="5">
    <source>
        <dbReference type="ARBA" id="ARBA00018232"/>
    </source>
</evidence>
<evidence type="ECO:0000256" key="6">
    <source>
        <dbReference type="ARBA" id="ARBA00022490"/>
    </source>
</evidence>
<dbReference type="Proteomes" id="UP000292260">
    <property type="component" value="Unassembled WGS sequence"/>
</dbReference>
<evidence type="ECO:0000313" key="30">
    <source>
        <dbReference type="Proteomes" id="UP000292241"/>
    </source>
</evidence>
<feature type="active site" evidence="12">
    <location>
        <position position="104"/>
    </location>
</feature>
<dbReference type="PANTHER" id="PTHR48408:SF1">
    <property type="entry name" value="XYLOSE ISOMERASE"/>
    <property type="match status" value="1"/>
</dbReference>
<evidence type="ECO:0000313" key="21">
    <source>
        <dbReference type="EMBL" id="TCF38139.1"/>
    </source>
</evidence>
<evidence type="ECO:0000313" key="22">
    <source>
        <dbReference type="EMBL" id="TCF62308.1"/>
    </source>
</evidence>
<name>A0A087AUR8_BIFLL</name>
<feature type="binding site" evidence="12">
    <location>
        <position position="296"/>
    </location>
    <ligand>
        <name>Mg(2+)</name>
        <dbReference type="ChEBI" id="CHEBI:18420"/>
        <label>1</label>
    </ligand>
</feature>
<comment type="subunit">
    <text evidence="3 12 14">Homotetramer.</text>
</comment>
<feature type="binding site" evidence="12">
    <location>
        <position position="309"/>
    </location>
    <ligand>
        <name>Mg(2+)</name>
        <dbReference type="ChEBI" id="CHEBI:18420"/>
        <label>2</label>
    </ligand>
</feature>
<dbReference type="Proteomes" id="UP000292787">
    <property type="component" value="Unassembled WGS sequence"/>
</dbReference>
<dbReference type="Proteomes" id="UP000292241">
    <property type="component" value="Unassembled WGS sequence"/>
</dbReference>
<reference evidence="27 38" key="6">
    <citation type="submission" date="2023-02" db="EMBL/GenBank/DDBJ databases">
        <authorList>
            <person name="Pan L."/>
        </authorList>
    </citation>
    <scope>NUCLEOTIDE SEQUENCE [LARGE SCALE GENOMIC DNA]</scope>
    <source>
        <strain evidence="27 38">F2</strain>
    </source>
</reference>
<evidence type="ECO:0000256" key="3">
    <source>
        <dbReference type="ARBA" id="ARBA00011881"/>
    </source>
</evidence>
<dbReference type="EC" id="5.3.1.5" evidence="4 12"/>
<dbReference type="InterPro" id="IPR013022">
    <property type="entry name" value="Xyl_isomerase-like_TIM-brl"/>
</dbReference>
<dbReference type="Proteomes" id="UP000293319">
    <property type="component" value="Unassembled WGS sequence"/>
</dbReference>
<dbReference type="EMBL" id="SHTH01000016">
    <property type="protein sequence ID" value="TCF68506.1"/>
    <property type="molecule type" value="Genomic_DNA"/>
</dbReference>
<evidence type="ECO:0000256" key="9">
    <source>
        <dbReference type="ARBA" id="ARBA00023235"/>
    </source>
</evidence>
<evidence type="ECO:0000256" key="11">
    <source>
        <dbReference type="ARBA" id="ARBA00033659"/>
    </source>
</evidence>
<dbReference type="EMBL" id="CP118598">
    <property type="protein sequence ID" value="WDY39938.1"/>
    <property type="molecule type" value="Genomic_DNA"/>
</dbReference>
<reference evidence="16" key="3">
    <citation type="submission" date="2019-02" db="EMBL/GenBank/DDBJ databases">
        <authorList>
            <person name="Odamaki T."/>
        </authorList>
    </citation>
    <scope>NUCLEOTIDE SEQUENCE</scope>
    <source>
        <strain evidence="16">MCC10008</strain>
        <strain evidence="17">MCC10009</strain>
        <strain evidence="18">MCC10043</strain>
        <strain evidence="19">MCC10044</strain>
        <strain evidence="20">MCC10096</strain>
        <strain evidence="21">MCC10100</strain>
        <strain evidence="22">MCC10116</strain>
        <strain evidence="23">MCC10118</strain>
        <strain evidence="24">MCC10126</strain>
    </source>
</reference>
<evidence type="ECO:0000313" key="17">
    <source>
        <dbReference type="EMBL" id="TCD84649.1"/>
    </source>
</evidence>
<keyword evidence="6 12" id="KW-0963">Cytoplasm</keyword>
<dbReference type="RefSeq" id="WP_007055684.1">
    <property type="nucleotide sequence ID" value="NZ_AP022379.1"/>
</dbReference>
<feature type="domain" description="Xylose isomerase-like TIM barrel" evidence="15">
    <location>
        <begin position="91"/>
        <end position="286"/>
    </location>
</feature>
<dbReference type="Proteomes" id="UP000293137">
    <property type="component" value="Unassembled WGS sequence"/>
</dbReference>
<evidence type="ECO:0000313" key="35">
    <source>
        <dbReference type="Proteomes" id="UP000293319"/>
    </source>
</evidence>
<reference evidence="25" key="2">
    <citation type="journal article" date="2019" name="Appl. Environ. Microbiol.">
        <title>An in vitro enrichment strategy for formulating synergistic synbiotics.</title>
        <authorList>
            <person name="Kok C.R."/>
            <person name="Quintero D.F.G."/>
            <person name="Niyirora C."/>
            <person name="Rose D."/>
            <person name="Li A."/>
            <person name="Hutkins R."/>
        </authorList>
    </citation>
    <scope>NUCLEOTIDE SEQUENCE</scope>
    <source>
        <strain evidence="25">CR15</strain>
    </source>
</reference>
<dbReference type="EMBL" id="SHPS01000034">
    <property type="protein sequence ID" value="TCD84649.1"/>
    <property type="molecule type" value="Genomic_DNA"/>
</dbReference>
<dbReference type="EMBL" id="SHTF01000025">
    <property type="protein sequence ID" value="TCF62308.1"/>
    <property type="molecule type" value="Genomic_DNA"/>
</dbReference>
<evidence type="ECO:0000313" key="24">
    <source>
        <dbReference type="EMBL" id="TCF80696.1"/>
    </source>
</evidence>
<evidence type="ECO:0000313" key="36">
    <source>
        <dbReference type="Proteomes" id="UP000294241"/>
    </source>
</evidence>
<evidence type="ECO:0000256" key="14">
    <source>
        <dbReference type="RuleBase" id="RU000610"/>
    </source>
</evidence>
<protein>
    <recommendedName>
        <fullName evidence="5 12">Xylose isomerase</fullName>
        <ecNumber evidence="4 12">5.3.1.5</ecNumber>
    </recommendedName>
</protein>
<comment type="similarity">
    <text evidence="2 12 13">Belongs to the xylose isomerase family.</text>
</comment>
<dbReference type="EMBL" id="SHPR01000039">
    <property type="protein sequence ID" value="TCD82766.1"/>
    <property type="molecule type" value="Genomic_DNA"/>
</dbReference>
<evidence type="ECO:0000313" key="18">
    <source>
        <dbReference type="EMBL" id="TCE39335.1"/>
    </source>
</evidence>
<dbReference type="SUPFAM" id="SSF51658">
    <property type="entry name" value="Xylose isomerase-like"/>
    <property type="match status" value="1"/>
</dbReference>
<dbReference type="EMBL" id="SHQU01000039">
    <property type="protein sequence ID" value="TCE39335.1"/>
    <property type="molecule type" value="Genomic_DNA"/>
</dbReference>
<proteinExistence type="inferred from homology"/>
<evidence type="ECO:0000313" key="26">
    <source>
        <dbReference type="EMBL" id="UNL81208.1"/>
    </source>
</evidence>
<dbReference type="Proteomes" id="UP000291501">
    <property type="component" value="Unassembled WGS sequence"/>
</dbReference>
<evidence type="ECO:0000256" key="2">
    <source>
        <dbReference type="ARBA" id="ARBA00005765"/>
    </source>
</evidence>
<feature type="active site" evidence="12">
    <location>
        <position position="101"/>
    </location>
</feature>
<reference evidence="25" key="4">
    <citation type="submission" date="2019-04" db="EMBL/GenBank/DDBJ databases">
        <authorList>
            <person name="Kok C.R."/>
            <person name="Hutkins R."/>
        </authorList>
    </citation>
    <scope>NUCLEOTIDE SEQUENCE</scope>
    <source>
        <strain evidence="25">CR15</strain>
    </source>
</reference>
<feature type="binding site" evidence="12">
    <location>
        <position position="271"/>
    </location>
    <ligand>
        <name>Mg(2+)</name>
        <dbReference type="ChEBI" id="CHEBI:18420"/>
        <label>2</label>
    </ligand>
</feature>
<evidence type="ECO:0000313" key="19">
    <source>
        <dbReference type="EMBL" id="TCE42996.1"/>
    </source>
</evidence>
<dbReference type="Proteomes" id="UP000294241">
    <property type="component" value="Unassembled WGS sequence"/>
</dbReference>
<reference evidence="26" key="5">
    <citation type="submission" date="2020-02" db="EMBL/GenBank/DDBJ databases">
        <title>The Isolation and identification of Lactobacillus and Bifidobacterium species from dairy as potential probiotics for calf scour mitigation.</title>
        <authorList>
            <person name="Dhadda K."/>
            <person name="Guan L."/>
            <person name="Chen Y."/>
            <person name="Malmuthuge N."/>
        </authorList>
    </citation>
    <scope>NUCLEOTIDE SEQUENCE</scope>
    <source>
        <strain evidence="26">B1</strain>
    </source>
</reference>
<dbReference type="Proteomes" id="UP000829452">
    <property type="component" value="Chromosome"/>
</dbReference>
<keyword evidence="8 12" id="KW-0479">Metal-binding</keyword>
<dbReference type="GeneID" id="69578773"/>
<dbReference type="PRINTS" id="PR00688">
    <property type="entry name" value="XYLOSISMRASE"/>
</dbReference>
<comment type="catalytic activity">
    <reaction evidence="11 12 13">
        <text>alpha-D-xylose = alpha-D-xylulofuranose</text>
        <dbReference type="Rhea" id="RHEA:22816"/>
        <dbReference type="ChEBI" id="CHEBI:28518"/>
        <dbReference type="ChEBI" id="CHEBI:188998"/>
        <dbReference type="EC" id="5.3.1.5"/>
    </reaction>
</comment>
<keyword evidence="12" id="KW-0460">Magnesium</keyword>
<dbReference type="NCBIfam" id="TIGR02630">
    <property type="entry name" value="xylose_isom_A"/>
    <property type="match status" value="1"/>
</dbReference>
<dbReference type="InterPro" id="IPR013452">
    <property type="entry name" value="Xylose_isom_bac"/>
</dbReference>
<evidence type="ECO:0000313" key="38">
    <source>
        <dbReference type="Proteomes" id="UP001221506"/>
    </source>
</evidence>
<feature type="binding site" evidence="12">
    <location>
        <position position="268"/>
    </location>
    <ligand>
        <name>Mg(2+)</name>
        <dbReference type="ChEBI" id="CHEBI:18420"/>
        <label>1</label>
    </ligand>
</feature>
<evidence type="ECO:0000256" key="4">
    <source>
        <dbReference type="ARBA" id="ARBA00011958"/>
    </source>
</evidence>
<evidence type="ECO:0000256" key="7">
    <source>
        <dbReference type="ARBA" id="ARBA00022629"/>
    </source>
</evidence>
<dbReference type="Proteomes" id="UP000291881">
    <property type="component" value="Unassembled WGS sequence"/>
</dbReference>
<keyword evidence="10 12" id="KW-0119">Carbohydrate metabolism</keyword>
<evidence type="ECO:0000256" key="8">
    <source>
        <dbReference type="ARBA" id="ARBA00022723"/>
    </source>
</evidence>
<dbReference type="Proteomes" id="UP000315512">
    <property type="component" value="Unassembled WGS sequence"/>
</dbReference>
<dbReference type="Proteomes" id="UP001221506">
    <property type="component" value="Chromosome"/>
</dbReference>
<dbReference type="EMBL" id="CP049772">
    <property type="protein sequence ID" value="UNL81208.1"/>
    <property type="molecule type" value="Genomic_DNA"/>
</dbReference>
<dbReference type="InterPro" id="IPR001998">
    <property type="entry name" value="Xylose_isomerase"/>
</dbReference>
<reference evidence="28 29" key="1">
    <citation type="journal article" date="2018" name="Sci. Rep.">
        <title>Genomic diversity and distribution of Bifidobacterium longum subsp. longum across the human lifespan.</title>
        <authorList>
            <person name="Odamaki T."/>
            <person name="Bottacini F."/>
            <person name="Kato K."/>
            <person name="Mitsuyama E."/>
            <person name="Yoshida K."/>
            <person name="Horigome A."/>
            <person name="Xiao J.Z."/>
            <person name="van Sinderen D."/>
        </authorList>
    </citation>
    <scope>NUCLEOTIDE SEQUENCE [LARGE SCALE GENOMIC DNA]</scope>
    <source>
        <strain evidence="16 30">MCC10008</strain>
        <strain evidence="17 29">MCC10009</strain>
        <strain evidence="18 31">MCC10043</strain>
        <strain evidence="19 35">MCC10044</strain>
        <strain evidence="20 33">MCC10096</strain>
        <strain evidence="21 36">MCC10100</strain>
        <strain evidence="22 32">MCC10116</strain>
        <strain evidence="23 34">MCC10118</strain>
        <strain evidence="24 28">MCC10126</strain>
    </source>
</reference>
<dbReference type="EMBL" id="SHST01000029">
    <property type="protein sequence ID" value="TCF38139.1"/>
    <property type="molecule type" value="Genomic_DNA"/>
</dbReference>